<keyword evidence="18" id="KW-1185">Reference proteome</keyword>
<name>A0A345ZAH2_9BACT</name>
<evidence type="ECO:0000256" key="10">
    <source>
        <dbReference type="ARBA" id="ARBA00023125"/>
    </source>
</evidence>
<dbReference type="GO" id="GO:0007059">
    <property type="term" value="P:chromosome segregation"/>
    <property type="evidence" value="ECO:0007669"/>
    <property type="project" value="UniProtKB-KW"/>
</dbReference>
<evidence type="ECO:0000256" key="2">
    <source>
        <dbReference type="ARBA" id="ARBA00006474"/>
    </source>
</evidence>
<dbReference type="PANTHER" id="PTHR22683:SF41">
    <property type="entry name" value="DNA TRANSLOCASE FTSK"/>
    <property type="match status" value="1"/>
</dbReference>
<sequence>MNYNWADYLYMVVKKYGIIALLSCVDLFLLGSLVTFNPTDQSWFYHTTKAQVFHNIFGMLGSYTASLMIYFFGSASLVFPLFLMYAIIFYYGMQVTKKMSIATEWDRMLGVATAFASCLVLCQIHAVVSYDFTYPGGMLGNYISKKIVWYFDPLTQAIIVWSLLVSSLILITRCSYIPALQSMYACVVYICDPEKLPARIMLYVIQMIGAVCSYALQCLKKIYEIFSGAIVQRIDTSIVEFEYEKNIDQDIDTIVHDLFWDEYIGHGQQKKDTIQGVALDQNAASKAFNQDLHVHTMQLEEAMVAKNIEFQREHQETLFDLPLQAPAKEKIIEKKVVERPVAPEAKKDGYTMPFLPSKKVEQKAMVAQQEMLAMQAKLLEQKLEQFDIKGTVVAMHAGPVVILFEYQPDIKVKVSRILSLEDDLAMALKALSIRIIAPIPGRSVVGFEVANAHRQDVLFSTILDSPEFKKHTGSLPMIYGQDTLGNNIVADLAKMPHLLIAGSTGSGKSVALNAMLVSLLCSLRPDQLKLIIIDPKRLEFAAYDGIAHLIFPIVTETKKAIPVLKWVVQTMEERYKVMASFGVRNLGDYQAAAKSNKDMEPMPFIVVIIDELADLMMTAGKAVEDSIARLAQMARAAGIHMIIATQRPSVDVITGMIKVNFPNRVAFKVTSKIDSRTILDASGAEKLLGRGDMLFLDASKSNLVRVHGAYVSDAEIHAVVAQIKAQQKVQYLDLFEQFSNNSEDELLDADDELYQEVLTLLKDLDEVSISMLQRRFRIGYNRSARIISILESKGLIMSIEGGKTRRVVR</sequence>
<protein>
    <recommendedName>
        <fullName evidence="16">FtsK domain-containing protein</fullName>
    </recommendedName>
</protein>
<feature type="binding site" evidence="14">
    <location>
        <begin position="502"/>
        <end position="509"/>
    </location>
    <ligand>
        <name>ATP</name>
        <dbReference type="ChEBI" id="CHEBI:30616"/>
    </ligand>
</feature>
<dbReference type="AlphaFoldDB" id="A0A345ZAH2"/>
<reference evidence="17 18" key="1">
    <citation type="submission" date="2017-12" db="EMBL/GenBank/DDBJ databases">
        <title>Chromulinavorax destructans is a abundant pathogen of dominant heterotrophic picoflagllates.</title>
        <authorList>
            <person name="Deeg C.M."/>
            <person name="Zimmer M."/>
            <person name="Suttle C.A."/>
        </authorList>
    </citation>
    <scope>NUCLEOTIDE SEQUENCE [LARGE SCALE GENOMIC DNA]</scope>
    <source>
        <strain evidence="17 18">SeV1</strain>
    </source>
</reference>
<evidence type="ECO:0000259" key="16">
    <source>
        <dbReference type="PROSITE" id="PS50901"/>
    </source>
</evidence>
<dbReference type="KEGG" id="cdes:C0J27_00795"/>
<dbReference type="Pfam" id="PF01580">
    <property type="entry name" value="FtsK_SpoIIIE"/>
    <property type="match status" value="1"/>
</dbReference>
<comment type="similarity">
    <text evidence="2">Belongs to the FtsK/SpoIIIE/SftA family.</text>
</comment>
<evidence type="ECO:0000256" key="6">
    <source>
        <dbReference type="ARBA" id="ARBA00022741"/>
    </source>
</evidence>
<dbReference type="Pfam" id="PF17854">
    <property type="entry name" value="FtsK_alpha"/>
    <property type="match status" value="1"/>
</dbReference>
<keyword evidence="8 14" id="KW-0067">ATP-binding</keyword>
<comment type="subunit">
    <text evidence="13">Homohexamer. Forms a ring that surrounds DNA.</text>
</comment>
<dbReference type="InterPro" id="IPR050206">
    <property type="entry name" value="FtsK/SpoIIIE/SftA"/>
</dbReference>
<keyword evidence="9 15" id="KW-1133">Transmembrane helix</keyword>
<dbReference type="InterPro" id="IPR041027">
    <property type="entry name" value="FtsK_alpha"/>
</dbReference>
<dbReference type="GO" id="GO:0005886">
    <property type="term" value="C:plasma membrane"/>
    <property type="evidence" value="ECO:0007669"/>
    <property type="project" value="UniProtKB-SubCell"/>
</dbReference>
<dbReference type="PROSITE" id="PS50901">
    <property type="entry name" value="FTSK"/>
    <property type="match status" value="1"/>
</dbReference>
<dbReference type="SMART" id="SM00843">
    <property type="entry name" value="Ftsk_gamma"/>
    <property type="match status" value="1"/>
</dbReference>
<feature type="transmembrane region" description="Helical" evidence="15">
    <location>
        <begin position="200"/>
        <end position="216"/>
    </location>
</feature>
<dbReference type="PANTHER" id="PTHR22683">
    <property type="entry name" value="SPORULATION PROTEIN RELATED"/>
    <property type="match status" value="1"/>
</dbReference>
<comment type="subcellular location">
    <subcellularLocation>
        <location evidence="1">Cell membrane</location>
        <topology evidence="1">Multi-pass membrane protein</topology>
    </subcellularLocation>
</comment>
<dbReference type="InterPro" id="IPR003593">
    <property type="entry name" value="AAA+_ATPase"/>
</dbReference>
<keyword evidence="11 15" id="KW-0472">Membrane</keyword>
<dbReference type="InterPro" id="IPR002543">
    <property type="entry name" value="FtsK_dom"/>
</dbReference>
<dbReference type="GO" id="GO:0051301">
    <property type="term" value="P:cell division"/>
    <property type="evidence" value="ECO:0007669"/>
    <property type="project" value="UniProtKB-KW"/>
</dbReference>
<evidence type="ECO:0000256" key="13">
    <source>
        <dbReference type="ARBA" id="ARBA00025923"/>
    </source>
</evidence>
<dbReference type="InterPro" id="IPR025199">
    <property type="entry name" value="FtsK_4TM"/>
</dbReference>
<dbReference type="Proteomes" id="UP000254834">
    <property type="component" value="Chromosome"/>
</dbReference>
<dbReference type="GO" id="GO:0005524">
    <property type="term" value="F:ATP binding"/>
    <property type="evidence" value="ECO:0007669"/>
    <property type="project" value="UniProtKB-UniRule"/>
</dbReference>
<dbReference type="InterPro" id="IPR027417">
    <property type="entry name" value="P-loop_NTPase"/>
</dbReference>
<dbReference type="EMBL" id="CP025544">
    <property type="protein sequence ID" value="AXK60289.1"/>
    <property type="molecule type" value="Genomic_DNA"/>
</dbReference>
<evidence type="ECO:0000256" key="5">
    <source>
        <dbReference type="ARBA" id="ARBA00022692"/>
    </source>
</evidence>
<dbReference type="InterPro" id="IPR018541">
    <property type="entry name" value="Ftsk_gamma"/>
</dbReference>
<organism evidence="17 18">
    <name type="scientific">Candidatus Chromulinivorax destructor</name>
    <dbReference type="NCBI Taxonomy" id="2066483"/>
    <lineage>
        <taxon>Bacteria</taxon>
        <taxon>Candidatus Babelota</taxon>
        <taxon>Candidatus Babeliae</taxon>
        <taxon>Candidatus Babeliales</taxon>
        <taxon>Candidatus Chromulinivoraceae</taxon>
        <taxon>Candidatus Chromulinivorax</taxon>
    </lineage>
</organism>
<evidence type="ECO:0000256" key="9">
    <source>
        <dbReference type="ARBA" id="ARBA00022989"/>
    </source>
</evidence>
<gene>
    <name evidence="17" type="ORF">C0J27_00795</name>
</gene>
<dbReference type="CDD" id="cd01127">
    <property type="entry name" value="TrwB_TraG_TraD_VirD4"/>
    <property type="match status" value="1"/>
</dbReference>
<keyword evidence="6 14" id="KW-0547">Nucleotide-binding</keyword>
<evidence type="ECO:0000256" key="3">
    <source>
        <dbReference type="ARBA" id="ARBA00022475"/>
    </source>
</evidence>
<dbReference type="SMART" id="SM00382">
    <property type="entry name" value="AAA"/>
    <property type="match status" value="1"/>
</dbReference>
<evidence type="ECO:0000256" key="14">
    <source>
        <dbReference type="PROSITE-ProRule" id="PRU00289"/>
    </source>
</evidence>
<keyword evidence="10" id="KW-0238">DNA-binding</keyword>
<feature type="transmembrane region" description="Helical" evidence="15">
    <location>
        <begin position="67"/>
        <end position="88"/>
    </location>
</feature>
<feature type="transmembrane region" description="Helical" evidence="15">
    <location>
        <begin position="16"/>
        <end position="36"/>
    </location>
</feature>
<dbReference type="Gene3D" id="1.10.10.10">
    <property type="entry name" value="Winged helix-like DNA-binding domain superfamily/Winged helix DNA-binding domain"/>
    <property type="match status" value="1"/>
</dbReference>
<accession>A0A345ZAH2</accession>
<keyword evidence="4" id="KW-0132">Cell division</keyword>
<evidence type="ECO:0000256" key="11">
    <source>
        <dbReference type="ARBA" id="ARBA00023136"/>
    </source>
</evidence>
<evidence type="ECO:0000313" key="18">
    <source>
        <dbReference type="Proteomes" id="UP000254834"/>
    </source>
</evidence>
<evidence type="ECO:0000256" key="15">
    <source>
        <dbReference type="SAM" id="Phobius"/>
    </source>
</evidence>
<evidence type="ECO:0000256" key="1">
    <source>
        <dbReference type="ARBA" id="ARBA00004651"/>
    </source>
</evidence>
<dbReference type="GO" id="GO:0003677">
    <property type="term" value="F:DNA binding"/>
    <property type="evidence" value="ECO:0007669"/>
    <property type="project" value="UniProtKB-KW"/>
</dbReference>
<dbReference type="Pfam" id="PF13491">
    <property type="entry name" value="FtsK_4TM"/>
    <property type="match status" value="1"/>
</dbReference>
<evidence type="ECO:0000256" key="8">
    <source>
        <dbReference type="ARBA" id="ARBA00022840"/>
    </source>
</evidence>
<evidence type="ECO:0000256" key="12">
    <source>
        <dbReference type="ARBA" id="ARBA00023306"/>
    </source>
</evidence>
<evidence type="ECO:0000313" key="17">
    <source>
        <dbReference type="EMBL" id="AXK60289.1"/>
    </source>
</evidence>
<dbReference type="OrthoDB" id="9807790at2"/>
<proteinExistence type="inferred from homology"/>
<dbReference type="Gene3D" id="3.30.980.40">
    <property type="match status" value="1"/>
</dbReference>
<feature type="domain" description="FtsK" evidence="16">
    <location>
        <begin position="485"/>
        <end position="676"/>
    </location>
</feature>
<dbReference type="InterPro" id="IPR036390">
    <property type="entry name" value="WH_DNA-bd_sf"/>
</dbReference>
<keyword evidence="7" id="KW-0159">Chromosome partition</keyword>
<evidence type="ECO:0000256" key="7">
    <source>
        <dbReference type="ARBA" id="ARBA00022829"/>
    </source>
</evidence>
<keyword evidence="5 15" id="KW-0812">Transmembrane</keyword>
<dbReference type="Gene3D" id="3.40.50.300">
    <property type="entry name" value="P-loop containing nucleotide triphosphate hydrolases"/>
    <property type="match status" value="1"/>
</dbReference>
<dbReference type="SUPFAM" id="SSF46785">
    <property type="entry name" value="Winged helix' DNA-binding domain"/>
    <property type="match status" value="1"/>
</dbReference>
<keyword evidence="3" id="KW-1003">Cell membrane</keyword>
<keyword evidence="12" id="KW-0131">Cell cycle</keyword>
<dbReference type="SUPFAM" id="SSF52540">
    <property type="entry name" value="P-loop containing nucleoside triphosphate hydrolases"/>
    <property type="match status" value="1"/>
</dbReference>
<feature type="transmembrane region" description="Helical" evidence="15">
    <location>
        <begin position="148"/>
        <end position="171"/>
    </location>
</feature>
<dbReference type="Pfam" id="PF09397">
    <property type="entry name" value="FtsK_gamma"/>
    <property type="match status" value="1"/>
</dbReference>
<evidence type="ECO:0000256" key="4">
    <source>
        <dbReference type="ARBA" id="ARBA00022618"/>
    </source>
</evidence>
<feature type="transmembrane region" description="Helical" evidence="15">
    <location>
        <begin position="109"/>
        <end position="128"/>
    </location>
</feature>
<dbReference type="RefSeq" id="WP_115585304.1">
    <property type="nucleotide sequence ID" value="NZ_CP025544.1"/>
</dbReference>
<dbReference type="InterPro" id="IPR036388">
    <property type="entry name" value="WH-like_DNA-bd_sf"/>
</dbReference>